<organism evidence="2 3">
    <name type="scientific">Nitrosomonas europaea (strain ATCC 19718 / CIP 103999 / KCTC 2705 / NBRC 14298)</name>
    <dbReference type="NCBI Taxonomy" id="228410"/>
    <lineage>
        <taxon>Bacteria</taxon>
        <taxon>Pseudomonadati</taxon>
        <taxon>Pseudomonadota</taxon>
        <taxon>Betaproteobacteria</taxon>
        <taxon>Nitrosomonadales</taxon>
        <taxon>Nitrosomonadaceae</taxon>
        <taxon>Nitrosomonas</taxon>
    </lineage>
</organism>
<dbReference type="OrthoDB" id="5569088at2"/>
<evidence type="ECO:0008006" key="4">
    <source>
        <dbReference type="Google" id="ProtNLM"/>
    </source>
</evidence>
<dbReference type="EMBL" id="AL954747">
    <property type="protein sequence ID" value="CAD85472.1"/>
    <property type="molecule type" value="Genomic_DNA"/>
</dbReference>
<dbReference type="Proteomes" id="UP000001416">
    <property type="component" value="Chromosome"/>
</dbReference>
<dbReference type="GeneID" id="87104729"/>
<feature type="signal peptide" evidence="1">
    <location>
        <begin position="1"/>
        <end position="17"/>
    </location>
</feature>
<keyword evidence="1" id="KW-0732">Signal</keyword>
<dbReference type="HOGENOM" id="CLU_169429_0_0_4"/>
<evidence type="ECO:0000256" key="1">
    <source>
        <dbReference type="SAM" id="SignalP"/>
    </source>
</evidence>
<protein>
    <recommendedName>
        <fullName evidence="4">Lipoprotein</fullName>
    </recommendedName>
</protein>
<evidence type="ECO:0000313" key="2">
    <source>
        <dbReference type="EMBL" id="CAD85472.1"/>
    </source>
</evidence>
<name>Q82UD1_NITEU</name>
<evidence type="ECO:0000313" key="3">
    <source>
        <dbReference type="Proteomes" id="UP000001416"/>
    </source>
</evidence>
<gene>
    <name evidence="2" type="ordered locus">NE1561</name>
</gene>
<proteinExistence type="predicted"/>
<dbReference type="RefSeq" id="WP_011112125.1">
    <property type="nucleotide sequence ID" value="NC_004757.1"/>
</dbReference>
<reference evidence="2 3" key="1">
    <citation type="journal article" date="2003" name="J. Bacteriol.">
        <title>Complete genome sequence of the ammonia-oxidizing bacterium and obligate chemolithoautotroph Nitrosomonas europaea.</title>
        <authorList>
            <person name="Chain P."/>
            <person name="Lamerdin J."/>
            <person name="Larimer F."/>
            <person name="Regala W."/>
            <person name="Land M."/>
            <person name="Hauser L."/>
            <person name="Hooper A."/>
            <person name="Klotz M."/>
            <person name="Norton J."/>
            <person name="Sayavedra-Soto L."/>
            <person name="Arciero D."/>
            <person name="Hommes N."/>
            <person name="Whittaker M."/>
            <person name="Arp D."/>
        </authorList>
    </citation>
    <scope>NUCLEOTIDE SEQUENCE [LARGE SCALE GENOMIC DNA]</scope>
    <source>
        <strain evidence="3">ATCC 19718 / CIP 103999 / KCTC 2705 / NBRC 14298</strain>
    </source>
</reference>
<dbReference type="STRING" id="228410.NE1561"/>
<dbReference type="eggNOG" id="ENOG50332IS">
    <property type="taxonomic scope" value="Bacteria"/>
</dbReference>
<keyword evidence="3" id="KW-1185">Reference proteome</keyword>
<dbReference type="AlphaFoldDB" id="Q82UD1"/>
<accession>Q82UD1</accession>
<sequence length="105" mass="11776">MRLLIVFLLLLPLPSLALPQCGSEAILQAQKLLSFHVDGDDRAHVDPKAIALPSIRNPANRKQKFLVLEVDGTVYKSKYRMRLIYYPLGSECVLMGQEILELASL</sequence>
<dbReference type="KEGG" id="neu:NE1561"/>
<feature type="chain" id="PRO_5004297153" description="Lipoprotein" evidence="1">
    <location>
        <begin position="18"/>
        <end position="105"/>
    </location>
</feature>